<dbReference type="eggNOG" id="ENOG502RXG9">
    <property type="taxonomic scope" value="Eukaryota"/>
</dbReference>
<dbReference type="KEGG" id="dpl:KGM_213160"/>
<dbReference type="PANTHER" id="PTHR43856:SF1">
    <property type="entry name" value="MITOCHONDRIAL CARDIOLIPIN HYDROLASE"/>
    <property type="match status" value="1"/>
</dbReference>
<dbReference type="STRING" id="278856.A0A212F635"/>
<keyword evidence="2" id="KW-0442">Lipid degradation</keyword>
<comment type="caution">
    <text evidence="8">The sequence shown here is derived from an EMBL/GenBank/DDBJ whole genome shotgun (WGS) entry which is preliminary data.</text>
</comment>
<dbReference type="GO" id="GO:0005739">
    <property type="term" value="C:mitochondrion"/>
    <property type="evidence" value="ECO:0007669"/>
    <property type="project" value="TreeGrafter"/>
</dbReference>
<evidence type="ECO:0000256" key="3">
    <source>
        <dbReference type="ARBA" id="ARBA00023098"/>
    </source>
</evidence>
<evidence type="ECO:0000256" key="5">
    <source>
        <dbReference type="ARBA" id="ARBA00040549"/>
    </source>
</evidence>
<dbReference type="Proteomes" id="UP000007151">
    <property type="component" value="Unassembled WGS sequence"/>
</dbReference>
<name>A0A212F635_DANPL</name>
<accession>A0A212F635</accession>
<organism evidence="8 9">
    <name type="scientific">Danaus plexippus plexippus</name>
    <dbReference type="NCBI Taxonomy" id="278856"/>
    <lineage>
        <taxon>Eukaryota</taxon>
        <taxon>Metazoa</taxon>
        <taxon>Ecdysozoa</taxon>
        <taxon>Arthropoda</taxon>
        <taxon>Hexapoda</taxon>
        <taxon>Insecta</taxon>
        <taxon>Pterygota</taxon>
        <taxon>Neoptera</taxon>
        <taxon>Endopterygota</taxon>
        <taxon>Lepidoptera</taxon>
        <taxon>Glossata</taxon>
        <taxon>Ditrysia</taxon>
        <taxon>Papilionoidea</taxon>
        <taxon>Nymphalidae</taxon>
        <taxon>Danainae</taxon>
        <taxon>Danaini</taxon>
        <taxon>Danaina</taxon>
        <taxon>Danaus</taxon>
        <taxon>Danaus</taxon>
    </lineage>
</organism>
<dbReference type="InterPro" id="IPR025202">
    <property type="entry name" value="PLD-like_dom"/>
</dbReference>
<evidence type="ECO:0000256" key="2">
    <source>
        <dbReference type="ARBA" id="ARBA00022963"/>
    </source>
</evidence>
<dbReference type="EMBL" id="AGBW02010081">
    <property type="protein sequence ID" value="OWR49197.1"/>
    <property type="molecule type" value="Genomic_DNA"/>
</dbReference>
<evidence type="ECO:0000256" key="4">
    <source>
        <dbReference type="ARBA" id="ARBA00038012"/>
    </source>
</evidence>
<dbReference type="AlphaFoldDB" id="A0A212F635"/>
<dbReference type="GO" id="GO:0034587">
    <property type="term" value="P:piRNA processing"/>
    <property type="evidence" value="ECO:0007669"/>
    <property type="project" value="TreeGrafter"/>
</dbReference>
<dbReference type="PANTHER" id="PTHR43856">
    <property type="entry name" value="CARDIOLIPIN HYDROLASE"/>
    <property type="match status" value="1"/>
</dbReference>
<dbReference type="InterPro" id="IPR051406">
    <property type="entry name" value="PLD_domain"/>
</dbReference>
<evidence type="ECO:0000256" key="1">
    <source>
        <dbReference type="ARBA" id="ARBA00022801"/>
    </source>
</evidence>
<dbReference type="Pfam" id="PF13091">
    <property type="entry name" value="PLDc_2"/>
    <property type="match status" value="1"/>
</dbReference>
<comment type="similarity">
    <text evidence="4">Belongs to the phospholipase D family. MitoPLD/Zucchini subfamily.</text>
</comment>
<dbReference type="GO" id="GO:0016891">
    <property type="term" value="F:RNA endonuclease activity producing 5'-phosphomonoesters, hydrolytic mechanism"/>
    <property type="evidence" value="ECO:0007669"/>
    <property type="project" value="TreeGrafter"/>
</dbReference>
<evidence type="ECO:0000256" key="6">
    <source>
        <dbReference type="ARBA" id="ARBA00043167"/>
    </source>
</evidence>
<gene>
    <name evidence="8" type="ORF">KGM_213160</name>
</gene>
<keyword evidence="3" id="KW-0443">Lipid metabolism</keyword>
<evidence type="ECO:0000313" key="9">
    <source>
        <dbReference type="Proteomes" id="UP000007151"/>
    </source>
</evidence>
<proteinExistence type="inferred from homology"/>
<dbReference type="Gene3D" id="3.30.870.10">
    <property type="entry name" value="Endonuclease Chain A"/>
    <property type="match status" value="1"/>
</dbReference>
<keyword evidence="1 8" id="KW-0378">Hydrolase</keyword>
<evidence type="ECO:0000259" key="7">
    <source>
        <dbReference type="PROSITE" id="PS50035"/>
    </source>
</evidence>
<dbReference type="SUPFAM" id="SSF56024">
    <property type="entry name" value="Phospholipase D/nuclease"/>
    <property type="match status" value="1"/>
</dbReference>
<dbReference type="PROSITE" id="PS50035">
    <property type="entry name" value="PLD"/>
    <property type="match status" value="1"/>
</dbReference>
<keyword evidence="9" id="KW-1185">Reference proteome</keyword>
<protein>
    <recommendedName>
        <fullName evidence="5">Mitochondrial cardiolipin hydrolase</fullName>
    </recommendedName>
    <alternativeName>
        <fullName evidence="6">Mitochondrial phospholipase</fullName>
    </alternativeName>
</protein>
<sequence>MDADMAFTNGSSLRRLEKQGIPVRWMKSTNLMHHKFCIIDNLYGHLNPTVEPLVIMGSLNWTNQAVNGNWEDVMVTSQEDIVTQYQTEFDRLWLQFKSIVDIA</sequence>
<evidence type="ECO:0000313" key="8">
    <source>
        <dbReference type="EMBL" id="OWR49197.1"/>
    </source>
</evidence>
<reference evidence="8 9" key="1">
    <citation type="journal article" date="2011" name="Cell">
        <title>The monarch butterfly genome yields insights into long-distance migration.</title>
        <authorList>
            <person name="Zhan S."/>
            <person name="Merlin C."/>
            <person name="Boore J.L."/>
            <person name="Reppert S.M."/>
        </authorList>
    </citation>
    <scope>NUCLEOTIDE SEQUENCE [LARGE SCALE GENOMIC DNA]</scope>
    <source>
        <strain evidence="8">F-2</strain>
    </source>
</reference>
<dbReference type="InterPro" id="IPR001736">
    <property type="entry name" value="PLipase_D/transphosphatidylase"/>
</dbReference>
<dbReference type="InParanoid" id="A0A212F635"/>
<dbReference type="GO" id="GO:0016042">
    <property type="term" value="P:lipid catabolic process"/>
    <property type="evidence" value="ECO:0007669"/>
    <property type="project" value="UniProtKB-KW"/>
</dbReference>
<feature type="domain" description="PLD phosphodiesterase" evidence="7">
    <location>
        <begin position="28"/>
        <end position="65"/>
    </location>
</feature>